<reference evidence="1" key="1">
    <citation type="submission" date="2020-12" db="EMBL/GenBank/DDBJ databases">
        <title>WGS assembly of Carya illinoinensis cv. Pawnee.</title>
        <authorList>
            <person name="Platts A."/>
            <person name="Shu S."/>
            <person name="Wright S."/>
            <person name="Barry K."/>
            <person name="Edger P."/>
            <person name="Pires J.C."/>
            <person name="Schmutz J."/>
        </authorList>
    </citation>
    <scope>NUCLEOTIDE SEQUENCE</scope>
    <source>
        <tissue evidence="1">Leaf</tissue>
    </source>
</reference>
<gene>
    <name evidence="1" type="ORF">CIPAW_02G009400</name>
</gene>
<keyword evidence="2" id="KW-1185">Reference proteome</keyword>
<dbReference type="AlphaFoldDB" id="A0A8T1RA02"/>
<protein>
    <submittedName>
        <fullName evidence="1">Uncharacterized protein</fullName>
    </submittedName>
</protein>
<sequence length="53" mass="5962">MIRNRAACSPSFRYHVAATSNCIVVQQCHLATMSFPLDGVSQSLSRNTHRHFN</sequence>
<name>A0A8T1RA02_CARIL</name>
<proteinExistence type="predicted"/>
<dbReference type="Proteomes" id="UP000811609">
    <property type="component" value="Chromosome 2"/>
</dbReference>
<comment type="caution">
    <text evidence="1">The sequence shown here is derived from an EMBL/GenBank/DDBJ whole genome shotgun (WGS) entry which is preliminary data.</text>
</comment>
<dbReference type="EMBL" id="CM031810">
    <property type="protein sequence ID" value="KAG6663183.1"/>
    <property type="molecule type" value="Genomic_DNA"/>
</dbReference>
<evidence type="ECO:0000313" key="2">
    <source>
        <dbReference type="Proteomes" id="UP000811609"/>
    </source>
</evidence>
<accession>A0A8T1RA02</accession>
<organism evidence="1 2">
    <name type="scientific">Carya illinoinensis</name>
    <name type="common">Pecan</name>
    <dbReference type="NCBI Taxonomy" id="32201"/>
    <lineage>
        <taxon>Eukaryota</taxon>
        <taxon>Viridiplantae</taxon>
        <taxon>Streptophyta</taxon>
        <taxon>Embryophyta</taxon>
        <taxon>Tracheophyta</taxon>
        <taxon>Spermatophyta</taxon>
        <taxon>Magnoliopsida</taxon>
        <taxon>eudicotyledons</taxon>
        <taxon>Gunneridae</taxon>
        <taxon>Pentapetalae</taxon>
        <taxon>rosids</taxon>
        <taxon>fabids</taxon>
        <taxon>Fagales</taxon>
        <taxon>Juglandaceae</taxon>
        <taxon>Carya</taxon>
    </lineage>
</organism>
<evidence type="ECO:0000313" key="1">
    <source>
        <dbReference type="EMBL" id="KAG6663183.1"/>
    </source>
</evidence>